<evidence type="ECO:0000313" key="2">
    <source>
        <dbReference type="Proteomes" id="UP000315908"/>
    </source>
</evidence>
<proteinExistence type="predicted"/>
<dbReference type="AlphaFoldDB" id="A0A562MQE3"/>
<reference evidence="1 2" key="1">
    <citation type="journal article" date="2015" name="Stand. Genomic Sci.">
        <title>Genomic Encyclopedia of Bacterial and Archaeal Type Strains, Phase III: the genomes of soil and plant-associated and newly described type strains.</title>
        <authorList>
            <person name="Whitman W.B."/>
            <person name="Woyke T."/>
            <person name="Klenk H.P."/>
            <person name="Zhou Y."/>
            <person name="Lilburn T.G."/>
            <person name="Beck B.J."/>
            <person name="De Vos P."/>
            <person name="Vandamme P."/>
            <person name="Eisen J.A."/>
            <person name="Garrity G."/>
            <person name="Hugenholtz P."/>
            <person name="Kyrpides N.C."/>
        </authorList>
    </citation>
    <scope>NUCLEOTIDE SEQUENCE [LARGE SCALE GENOMIC DNA]</scope>
    <source>
        <strain evidence="1 2">CGMCC 1.6855</strain>
    </source>
</reference>
<gene>
    <name evidence="1" type="ORF">IQ31_01582</name>
</gene>
<name>A0A562MQE3_9SPHI</name>
<dbReference type="EMBL" id="VLKR01000006">
    <property type="protein sequence ID" value="TWI22177.1"/>
    <property type="molecule type" value="Genomic_DNA"/>
</dbReference>
<dbReference type="RefSeq" id="WP_145327618.1">
    <property type="nucleotide sequence ID" value="NZ_VLKR01000006.1"/>
</dbReference>
<evidence type="ECO:0000313" key="1">
    <source>
        <dbReference type="EMBL" id="TWI22177.1"/>
    </source>
</evidence>
<protein>
    <submittedName>
        <fullName evidence="1">Uncharacterized protein</fullName>
    </submittedName>
</protein>
<comment type="caution">
    <text evidence="1">The sequence shown here is derived from an EMBL/GenBank/DDBJ whole genome shotgun (WGS) entry which is preliminary data.</text>
</comment>
<sequence length="100" mass="11698">MKNFSDLNIQIDQFNGKKIEIDEVVGHTIEVLDFKIEPSKYQDKGNSKCLVLQIRYDNRDRVIFTGSVILQQQCQKVREMNGFPFRATIEAIKPRGYKFI</sequence>
<dbReference type="Proteomes" id="UP000315908">
    <property type="component" value="Unassembled WGS sequence"/>
</dbReference>
<accession>A0A562MQE3</accession>
<dbReference type="OrthoDB" id="1366256at2"/>
<organism evidence="1 2">
    <name type="scientific">Sphingobacterium siyangense</name>
    <dbReference type="NCBI Taxonomy" id="459529"/>
    <lineage>
        <taxon>Bacteria</taxon>
        <taxon>Pseudomonadati</taxon>
        <taxon>Bacteroidota</taxon>
        <taxon>Sphingobacteriia</taxon>
        <taxon>Sphingobacteriales</taxon>
        <taxon>Sphingobacteriaceae</taxon>
        <taxon>Sphingobacterium</taxon>
    </lineage>
</organism>